<dbReference type="EMBL" id="PEWY01000086">
    <property type="protein sequence ID" value="PIU37017.1"/>
    <property type="molecule type" value="Genomic_DNA"/>
</dbReference>
<keyword evidence="4" id="KW-1003">Cell membrane</keyword>
<evidence type="ECO:0000313" key="9">
    <source>
        <dbReference type="EMBL" id="PIU37017.1"/>
    </source>
</evidence>
<keyword evidence="5 8" id="KW-0812">Transmembrane</keyword>
<organism evidence="9 10">
    <name type="scientific">Candidatus Roizmanbacteria bacterium CG07_land_8_20_14_0_80_34_15</name>
    <dbReference type="NCBI Taxonomy" id="1974849"/>
    <lineage>
        <taxon>Bacteria</taxon>
        <taxon>Candidatus Roizmaniibacteriota</taxon>
    </lineage>
</organism>
<feature type="transmembrane region" description="Helical" evidence="8">
    <location>
        <begin position="59"/>
        <end position="82"/>
    </location>
</feature>
<feature type="transmembrane region" description="Helical" evidence="8">
    <location>
        <begin position="121"/>
        <end position="142"/>
    </location>
</feature>
<dbReference type="GO" id="GO:0055085">
    <property type="term" value="P:transmembrane transport"/>
    <property type="evidence" value="ECO:0007669"/>
    <property type="project" value="InterPro"/>
</dbReference>
<evidence type="ECO:0000256" key="5">
    <source>
        <dbReference type="ARBA" id="ARBA00022692"/>
    </source>
</evidence>
<proteinExistence type="inferred from homology"/>
<dbReference type="GO" id="GO:0005886">
    <property type="term" value="C:plasma membrane"/>
    <property type="evidence" value="ECO:0007669"/>
    <property type="project" value="UniProtKB-SubCell"/>
</dbReference>
<dbReference type="AlphaFoldDB" id="A0A2M6YU34"/>
<feature type="transmembrane region" description="Helical" evidence="8">
    <location>
        <begin position="219"/>
        <end position="240"/>
    </location>
</feature>
<evidence type="ECO:0000256" key="6">
    <source>
        <dbReference type="ARBA" id="ARBA00022989"/>
    </source>
</evidence>
<keyword evidence="6 8" id="KW-1133">Transmembrane helix</keyword>
<evidence type="ECO:0000256" key="2">
    <source>
        <dbReference type="ARBA" id="ARBA00010145"/>
    </source>
</evidence>
<feature type="transmembrane region" description="Helical" evidence="8">
    <location>
        <begin position="252"/>
        <end position="272"/>
    </location>
</feature>
<evidence type="ECO:0000256" key="4">
    <source>
        <dbReference type="ARBA" id="ARBA00022475"/>
    </source>
</evidence>
<keyword evidence="3" id="KW-0813">Transport</keyword>
<dbReference type="InterPro" id="IPR004776">
    <property type="entry name" value="Mem_transp_PIN-like"/>
</dbReference>
<evidence type="ECO:0000256" key="8">
    <source>
        <dbReference type="SAM" id="Phobius"/>
    </source>
</evidence>
<comment type="similarity">
    <text evidence="2">Belongs to the auxin efflux carrier (TC 2.A.69) family.</text>
</comment>
<reference evidence="10" key="1">
    <citation type="submission" date="2017-09" db="EMBL/GenBank/DDBJ databases">
        <title>Depth-based differentiation of microbial function through sediment-hosted aquifers and enrichment of novel symbionts in the deep terrestrial subsurface.</title>
        <authorList>
            <person name="Probst A.J."/>
            <person name="Ladd B."/>
            <person name="Jarett J.K."/>
            <person name="Geller-Mcgrath D.E."/>
            <person name="Sieber C.M.K."/>
            <person name="Emerson J.B."/>
            <person name="Anantharaman K."/>
            <person name="Thomas B.C."/>
            <person name="Malmstrom R."/>
            <person name="Stieglmeier M."/>
            <person name="Klingl A."/>
            <person name="Woyke T."/>
            <person name="Ryan C.M."/>
            <person name="Banfield J.F."/>
        </authorList>
    </citation>
    <scope>NUCLEOTIDE SEQUENCE [LARGE SCALE GENOMIC DNA]</scope>
</reference>
<feature type="transmembrane region" description="Helical" evidence="8">
    <location>
        <begin position="284"/>
        <end position="305"/>
    </location>
</feature>
<evidence type="ECO:0000256" key="3">
    <source>
        <dbReference type="ARBA" id="ARBA00022448"/>
    </source>
</evidence>
<evidence type="ECO:0000256" key="7">
    <source>
        <dbReference type="ARBA" id="ARBA00023136"/>
    </source>
</evidence>
<feature type="transmembrane region" description="Helical" evidence="8">
    <location>
        <begin position="162"/>
        <end position="184"/>
    </location>
</feature>
<dbReference type="PANTHER" id="PTHR36838">
    <property type="entry name" value="AUXIN EFFLUX CARRIER FAMILY PROTEIN"/>
    <property type="match status" value="1"/>
</dbReference>
<feature type="transmembrane region" description="Helical" evidence="8">
    <location>
        <begin position="190"/>
        <end position="207"/>
    </location>
</feature>
<dbReference type="Pfam" id="PF03547">
    <property type="entry name" value="Mem_trans"/>
    <property type="match status" value="1"/>
</dbReference>
<feature type="transmembrane region" description="Helical" evidence="8">
    <location>
        <begin position="35"/>
        <end position="53"/>
    </location>
</feature>
<dbReference type="Proteomes" id="UP000230184">
    <property type="component" value="Unassembled WGS sequence"/>
</dbReference>
<comment type="caution">
    <text evidence="9">The sequence shown here is derived from an EMBL/GenBank/DDBJ whole genome shotgun (WGS) entry which is preliminary data.</text>
</comment>
<name>A0A2M6YU34_9BACT</name>
<feature type="transmembrane region" description="Helical" evidence="8">
    <location>
        <begin position="6"/>
        <end position="23"/>
    </location>
</feature>
<evidence type="ECO:0000313" key="10">
    <source>
        <dbReference type="Proteomes" id="UP000230184"/>
    </source>
</evidence>
<feature type="transmembrane region" description="Helical" evidence="8">
    <location>
        <begin position="94"/>
        <end position="115"/>
    </location>
</feature>
<dbReference type="Gene3D" id="1.20.1530.20">
    <property type="match status" value="1"/>
</dbReference>
<dbReference type="PANTHER" id="PTHR36838:SF1">
    <property type="entry name" value="SLR1864 PROTEIN"/>
    <property type="match status" value="1"/>
</dbReference>
<keyword evidence="7 8" id="KW-0472">Membrane</keyword>
<evidence type="ECO:0000256" key="1">
    <source>
        <dbReference type="ARBA" id="ARBA00004651"/>
    </source>
</evidence>
<sequence>MEIFFTILFKLIPLYIIIFLGYLGGKFLNIRKETIAPLLLNIIVPVVIFTGVVNTKIILSTLSIPLLFFLVSSSISLLVYYLAGFVWKDSTRNILAFASGTANTGYFGLPVAIAIFGNSAIVIVSLALLGTSLYTNSLGYFLAARGQHTAKESLIKVLKLPILHAFFIGLLVNLSGIKLGAIYFDMAKNFNGAFVILGMMIIGLGLADIKDFEFDFKFIGLSLFIKFFVWPLIILIIILLDNYTFKIYDHNLYKILILMAIVPVATNIVSYATILKAQPEKLSLVVFISTLFALFYVPLISALFLR</sequence>
<gene>
    <name evidence="9" type="ORF">COT02_03020</name>
</gene>
<protein>
    <recommendedName>
        <fullName evidence="11">Transporter</fullName>
    </recommendedName>
</protein>
<comment type="subcellular location">
    <subcellularLocation>
        <location evidence="1">Cell membrane</location>
        <topology evidence="1">Multi-pass membrane protein</topology>
    </subcellularLocation>
</comment>
<evidence type="ECO:0008006" key="11">
    <source>
        <dbReference type="Google" id="ProtNLM"/>
    </source>
</evidence>
<dbReference type="InterPro" id="IPR038770">
    <property type="entry name" value="Na+/solute_symporter_sf"/>
</dbReference>
<accession>A0A2M6YU34</accession>